<comment type="caution">
    <text evidence="1">The sequence shown here is derived from an EMBL/GenBank/DDBJ whole genome shotgun (WGS) entry which is preliminary data.</text>
</comment>
<keyword evidence="2" id="KW-1185">Reference proteome</keyword>
<sequence length="202" mass="23380">TPGMVDRRRLWPTHGPLFASLDAPPDGQLLHLDVHEHVWVDEDRQFRQLRTKLVFEATTDRVDRCVIQLWTEEPIHPRLVEQRYCRPGRIRTDEASGATVCELMLDQRLAAGERSVVEYTWAFEPGSELTTFHRRFTRSVRQYLLQVEFDGTAPVNCSPYWQASLEAPRHVESPLWIGASNTAHLVVTDVRPGIVGLRWDWD</sequence>
<dbReference type="Proteomes" id="UP001597045">
    <property type="component" value="Unassembled WGS sequence"/>
</dbReference>
<name>A0ABW3MH33_9PSEU</name>
<gene>
    <name evidence="1" type="ORF">ACFQ1S_29465</name>
</gene>
<evidence type="ECO:0000313" key="2">
    <source>
        <dbReference type="Proteomes" id="UP001597045"/>
    </source>
</evidence>
<proteinExistence type="predicted"/>
<dbReference type="EMBL" id="JBHTIS010002139">
    <property type="protein sequence ID" value="MFD1049372.1"/>
    <property type="molecule type" value="Genomic_DNA"/>
</dbReference>
<reference evidence="2" key="1">
    <citation type="journal article" date="2019" name="Int. J. Syst. Evol. Microbiol.">
        <title>The Global Catalogue of Microorganisms (GCM) 10K type strain sequencing project: providing services to taxonomists for standard genome sequencing and annotation.</title>
        <authorList>
            <consortium name="The Broad Institute Genomics Platform"/>
            <consortium name="The Broad Institute Genome Sequencing Center for Infectious Disease"/>
            <person name="Wu L."/>
            <person name="Ma J."/>
        </authorList>
    </citation>
    <scope>NUCLEOTIDE SEQUENCE [LARGE SCALE GENOMIC DNA]</scope>
    <source>
        <strain evidence="2">JCM 31486</strain>
    </source>
</reference>
<organism evidence="1 2">
    <name type="scientific">Kibdelosporangium lantanae</name>
    <dbReference type="NCBI Taxonomy" id="1497396"/>
    <lineage>
        <taxon>Bacteria</taxon>
        <taxon>Bacillati</taxon>
        <taxon>Actinomycetota</taxon>
        <taxon>Actinomycetes</taxon>
        <taxon>Pseudonocardiales</taxon>
        <taxon>Pseudonocardiaceae</taxon>
        <taxon>Kibdelosporangium</taxon>
    </lineage>
</organism>
<accession>A0ABW3MH33</accession>
<protein>
    <submittedName>
        <fullName evidence="1">XRE family transcriptional regulator</fullName>
    </submittedName>
</protein>
<feature type="non-terminal residue" evidence="1">
    <location>
        <position position="1"/>
    </location>
</feature>
<evidence type="ECO:0000313" key="1">
    <source>
        <dbReference type="EMBL" id="MFD1049372.1"/>
    </source>
</evidence>